<dbReference type="PANTHER" id="PTHR47592:SF31">
    <property type="entry name" value="ZINC FINGER, CCHC-TYPE-RELATED"/>
    <property type="match status" value="1"/>
</dbReference>
<sequence>MDLPINANIKLLNPDAVRLDRFDGTNYMRWKDKMTFLLTTLKVSYVLDPKLQPIQAPKENDSEAVKNARLKREEDELICCGNILNSLTDRLYDLYRNMYSPQEIWIALEKKYKHEKKGTDKFLALKYFEFEMKDDISIMDQVHELQILVSRMSELEIKIPDALQVGAVLSKLPPSWNDYRKKVLHSDEILTMEQFQTHLQIEAENRSRDAILAPLKVNYVSQNSAKPFQNKLKPLKKNSAFKKVSFKKSQPCYHCGKKGHFIKDCKFRNNARNFGSGTSAETSNKANLIEHELVAMVSDMQVGMVTELNMANPTKSMDWWLDSGATVHVCNNKAQFKFYEDLKEPEEVLMGNNVTAKVLGKGTVELRYTYVYLMRTKDEAFDKFKEYKSVVENQKDKRIKALHSDRGDYLVVLEGNTDASWITSKSDNKSTSGWIFTLGGGAISWASKKQTCISHSTMEYEFIALAAVGKEAEWLRNLLLDIKLWPQPMPAISLHCDSEATMSRAYSNIYNGKSRHISLKHTYIRELITSGVITIIYEEVLNFTCDAYHAKTGTLSVPQSLQMKKDISNRHEVSKMKAPK</sequence>
<dbReference type="InterPro" id="IPR054722">
    <property type="entry name" value="PolX-like_BBD"/>
</dbReference>
<dbReference type="Pfam" id="PF00098">
    <property type="entry name" value="zf-CCHC"/>
    <property type="match status" value="1"/>
</dbReference>
<dbReference type="InterPro" id="IPR001878">
    <property type="entry name" value="Znf_CCHC"/>
</dbReference>
<keyword evidence="1" id="KW-0862">Zinc</keyword>
<dbReference type="SUPFAM" id="SSF57756">
    <property type="entry name" value="Retrovirus zinc finger-like domains"/>
    <property type="match status" value="1"/>
</dbReference>
<accession>A0AAV5IQK5</accession>
<evidence type="ECO:0000256" key="1">
    <source>
        <dbReference type="PROSITE-ProRule" id="PRU00047"/>
    </source>
</evidence>
<keyword evidence="4" id="KW-1185">Reference proteome</keyword>
<feature type="domain" description="CCHC-type" evidence="2">
    <location>
        <begin position="252"/>
        <end position="266"/>
    </location>
</feature>
<keyword evidence="1" id="KW-0479">Metal-binding</keyword>
<dbReference type="Gene3D" id="4.10.60.10">
    <property type="entry name" value="Zinc finger, CCHC-type"/>
    <property type="match status" value="1"/>
</dbReference>
<dbReference type="PANTHER" id="PTHR47592">
    <property type="entry name" value="PBF68 PROTEIN"/>
    <property type="match status" value="1"/>
</dbReference>
<dbReference type="PROSITE" id="PS50158">
    <property type="entry name" value="ZF_CCHC"/>
    <property type="match status" value="1"/>
</dbReference>
<proteinExistence type="predicted"/>
<organism evidence="3 4">
    <name type="scientific">Rubroshorea leprosula</name>
    <dbReference type="NCBI Taxonomy" id="152421"/>
    <lineage>
        <taxon>Eukaryota</taxon>
        <taxon>Viridiplantae</taxon>
        <taxon>Streptophyta</taxon>
        <taxon>Embryophyta</taxon>
        <taxon>Tracheophyta</taxon>
        <taxon>Spermatophyta</taxon>
        <taxon>Magnoliopsida</taxon>
        <taxon>eudicotyledons</taxon>
        <taxon>Gunneridae</taxon>
        <taxon>Pentapetalae</taxon>
        <taxon>rosids</taxon>
        <taxon>malvids</taxon>
        <taxon>Malvales</taxon>
        <taxon>Dipterocarpaceae</taxon>
        <taxon>Rubroshorea</taxon>
    </lineage>
</organism>
<dbReference type="Pfam" id="PF14223">
    <property type="entry name" value="Retrotran_gag_2"/>
    <property type="match status" value="1"/>
</dbReference>
<dbReference type="AlphaFoldDB" id="A0AAV5IQK5"/>
<dbReference type="GO" id="GO:0008270">
    <property type="term" value="F:zinc ion binding"/>
    <property type="evidence" value="ECO:0007669"/>
    <property type="project" value="UniProtKB-KW"/>
</dbReference>
<dbReference type="CDD" id="cd09272">
    <property type="entry name" value="RNase_HI_RT_Ty1"/>
    <property type="match status" value="1"/>
</dbReference>
<dbReference type="EMBL" id="BPVZ01000018">
    <property type="protein sequence ID" value="GKV02144.1"/>
    <property type="molecule type" value="Genomic_DNA"/>
</dbReference>
<evidence type="ECO:0000313" key="4">
    <source>
        <dbReference type="Proteomes" id="UP001054252"/>
    </source>
</evidence>
<reference evidence="3 4" key="1">
    <citation type="journal article" date="2021" name="Commun. Biol.">
        <title>The genome of Shorea leprosula (Dipterocarpaceae) highlights the ecological relevance of drought in aseasonal tropical rainforests.</title>
        <authorList>
            <person name="Ng K.K.S."/>
            <person name="Kobayashi M.J."/>
            <person name="Fawcett J.A."/>
            <person name="Hatakeyama M."/>
            <person name="Paape T."/>
            <person name="Ng C.H."/>
            <person name="Ang C.C."/>
            <person name="Tnah L.H."/>
            <person name="Lee C.T."/>
            <person name="Nishiyama T."/>
            <person name="Sese J."/>
            <person name="O'Brien M.J."/>
            <person name="Copetti D."/>
            <person name="Mohd Noor M.I."/>
            <person name="Ong R.C."/>
            <person name="Putra M."/>
            <person name="Sireger I.Z."/>
            <person name="Indrioko S."/>
            <person name="Kosugi Y."/>
            <person name="Izuno A."/>
            <person name="Isagi Y."/>
            <person name="Lee S.L."/>
            <person name="Shimizu K.K."/>
        </authorList>
    </citation>
    <scope>NUCLEOTIDE SEQUENCE [LARGE SCALE GENOMIC DNA]</scope>
    <source>
        <strain evidence="3">214</strain>
    </source>
</reference>
<protein>
    <recommendedName>
        <fullName evidence="2">CCHC-type domain-containing protein</fullName>
    </recommendedName>
</protein>
<dbReference type="InterPro" id="IPR036875">
    <property type="entry name" value="Znf_CCHC_sf"/>
</dbReference>
<keyword evidence="1" id="KW-0863">Zinc-finger</keyword>
<comment type="caution">
    <text evidence="3">The sequence shown here is derived from an EMBL/GenBank/DDBJ whole genome shotgun (WGS) entry which is preliminary data.</text>
</comment>
<dbReference type="GO" id="GO:0003676">
    <property type="term" value="F:nucleic acid binding"/>
    <property type="evidence" value="ECO:0007669"/>
    <property type="project" value="InterPro"/>
</dbReference>
<name>A0AAV5IQK5_9ROSI</name>
<evidence type="ECO:0000259" key="2">
    <source>
        <dbReference type="PROSITE" id="PS50158"/>
    </source>
</evidence>
<dbReference type="Proteomes" id="UP001054252">
    <property type="component" value="Unassembled WGS sequence"/>
</dbReference>
<evidence type="ECO:0000313" key="3">
    <source>
        <dbReference type="EMBL" id="GKV02144.1"/>
    </source>
</evidence>
<gene>
    <name evidence="3" type="ORF">SLEP1_g14614</name>
</gene>
<dbReference type="Pfam" id="PF22936">
    <property type="entry name" value="Pol_BBD"/>
    <property type="match status" value="1"/>
</dbReference>